<evidence type="ECO:0000256" key="6">
    <source>
        <dbReference type="ARBA" id="ARBA00022741"/>
    </source>
</evidence>
<evidence type="ECO:0000259" key="15">
    <source>
        <dbReference type="SMART" id="SM00382"/>
    </source>
</evidence>
<keyword evidence="11" id="KW-1006">Bacterial flagellum protein export</keyword>
<evidence type="ECO:0000256" key="10">
    <source>
        <dbReference type="ARBA" id="ARBA00023136"/>
    </source>
</evidence>
<keyword evidence="17" id="KW-0966">Cell projection</keyword>
<dbReference type="Gene3D" id="1.20.120.1380">
    <property type="entry name" value="Flagellar FlhF biosynthesis protein, N domain"/>
    <property type="match status" value="1"/>
</dbReference>
<accession>A0A1F6D2F9</accession>
<dbReference type="InterPro" id="IPR003593">
    <property type="entry name" value="AAA+_ATPase"/>
</dbReference>
<dbReference type="CDD" id="cd17873">
    <property type="entry name" value="FlhF"/>
    <property type="match status" value="1"/>
</dbReference>
<evidence type="ECO:0000256" key="13">
    <source>
        <dbReference type="NCBIfam" id="TIGR03499"/>
    </source>
</evidence>
<dbReference type="GO" id="GO:0003924">
    <property type="term" value="F:GTPase activity"/>
    <property type="evidence" value="ECO:0007669"/>
    <property type="project" value="UniProtKB-UniRule"/>
</dbReference>
<dbReference type="Proteomes" id="UP000178606">
    <property type="component" value="Unassembled WGS sequence"/>
</dbReference>
<evidence type="ECO:0000256" key="2">
    <source>
        <dbReference type="ARBA" id="ARBA00008531"/>
    </source>
</evidence>
<keyword evidence="10" id="KW-0472">Membrane</keyword>
<evidence type="ECO:0000313" key="18">
    <source>
        <dbReference type="Proteomes" id="UP000178606"/>
    </source>
</evidence>
<dbReference type="Gene3D" id="3.40.50.300">
    <property type="entry name" value="P-loop containing nucleotide triphosphate hydrolases"/>
    <property type="match status" value="1"/>
</dbReference>
<evidence type="ECO:0000256" key="9">
    <source>
        <dbReference type="ARBA" id="ARBA00023134"/>
    </source>
</evidence>
<comment type="subcellular location">
    <subcellularLocation>
        <location evidence="1">Cell membrane</location>
        <topology evidence="1">Peripheral membrane protein</topology>
        <orientation evidence="1">Cytoplasmic side</orientation>
    </subcellularLocation>
</comment>
<dbReference type="GO" id="GO:0005047">
    <property type="term" value="F:signal recognition particle binding"/>
    <property type="evidence" value="ECO:0007669"/>
    <property type="project" value="TreeGrafter"/>
</dbReference>
<dbReference type="InterPro" id="IPR020006">
    <property type="entry name" value="FlhF"/>
</dbReference>
<evidence type="ECO:0000313" key="17">
    <source>
        <dbReference type="EMBL" id="OGG55618.1"/>
    </source>
</evidence>
<comment type="caution">
    <text evidence="17">The sequence shown here is derived from an EMBL/GenBank/DDBJ whole genome shotgun (WGS) entry which is preliminary data.</text>
</comment>
<dbReference type="NCBIfam" id="TIGR03499">
    <property type="entry name" value="FlhF"/>
    <property type="match status" value="1"/>
</dbReference>
<feature type="compositionally biased region" description="Low complexity" evidence="14">
    <location>
        <begin position="63"/>
        <end position="74"/>
    </location>
</feature>
<dbReference type="PANTHER" id="PTHR43134">
    <property type="entry name" value="SIGNAL RECOGNITION PARTICLE RECEPTOR SUBUNIT ALPHA"/>
    <property type="match status" value="1"/>
</dbReference>
<keyword evidence="8" id="KW-0653">Protein transport</keyword>
<dbReference type="Pfam" id="PF00448">
    <property type="entry name" value="SRP54"/>
    <property type="match status" value="1"/>
</dbReference>
<keyword evidence="17" id="KW-0282">Flagellum</keyword>
<dbReference type="GO" id="GO:0006614">
    <property type="term" value="P:SRP-dependent cotranslational protein targeting to membrane"/>
    <property type="evidence" value="ECO:0007669"/>
    <property type="project" value="UniProtKB-UniRule"/>
</dbReference>
<dbReference type="InterPro" id="IPR000897">
    <property type="entry name" value="SRP54_GTPase_dom"/>
</dbReference>
<dbReference type="GO" id="GO:0044781">
    <property type="term" value="P:bacterial-type flagellum organization"/>
    <property type="evidence" value="ECO:0007669"/>
    <property type="project" value="UniProtKB-UniRule"/>
</dbReference>
<comment type="function">
    <text evidence="12">Necessary for flagellar biosynthesis. May be involved in translocation of the flagellum.</text>
</comment>
<evidence type="ECO:0000256" key="11">
    <source>
        <dbReference type="ARBA" id="ARBA00023225"/>
    </source>
</evidence>
<keyword evidence="7" id="KW-1005">Bacterial flagellum biogenesis</keyword>
<dbReference type="GO" id="GO:0015031">
    <property type="term" value="P:protein transport"/>
    <property type="evidence" value="ECO:0007669"/>
    <property type="project" value="UniProtKB-KW"/>
</dbReference>
<protein>
    <recommendedName>
        <fullName evidence="3 13">Flagellar biosynthesis protein FlhF</fullName>
    </recommendedName>
</protein>
<dbReference type="InterPro" id="IPR047040">
    <property type="entry name" value="FlhF__GTPase_dom"/>
</dbReference>
<dbReference type="FunFam" id="3.40.50.300:FF:000695">
    <property type="entry name" value="Flagellar biosynthesis regulator FlhF"/>
    <property type="match status" value="1"/>
</dbReference>
<proteinExistence type="inferred from homology"/>
<dbReference type="PANTHER" id="PTHR43134:SF3">
    <property type="entry name" value="FLAGELLAR BIOSYNTHESIS PROTEIN FLHF"/>
    <property type="match status" value="1"/>
</dbReference>
<evidence type="ECO:0000256" key="4">
    <source>
        <dbReference type="ARBA" id="ARBA00022448"/>
    </source>
</evidence>
<dbReference type="GO" id="GO:0005886">
    <property type="term" value="C:plasma membrane"/>
    <property type="evidence" value="ECO:0007669"/>
    <property type="project" value="UniProtKB-SubCell"/>
</dbReference>
<evidence type="ECO:0000256" key="5">
    <source>
        <dbReference type="ARBA" id="ARBA00022475"/>
    </source>
</evidence>
<dbReference type="AlphaFoldDB" id="A0A1F6D2F9"/>
<dbReference type="EMBL" id="MFKF01000066">
    <property type="protein sequence ID" value="OGG55618.1"/>
    <property type="molecule type" value="Genomic_DNA"/>
</dbReference>
<keyword evidence="17" id="KW-0969">Cilium</keyword>
<dbReference type="SMART" id="SM00962">
    <property type="entry name" value="SRP54"/>
    <property type="match status" value="1"/>
</dbReference>
<evidence type="ECO:0000256" key="3">
    <source>
        <dbReference type="ARBA" id="ARBA00014919"/>
    </source>
</evidence>
<evidence type="ECO:0000259" key="16">
    <source>
        <dbReference type="SMART" id="SM00962"/>
    </source>
</evidence>
<evidence type="ECO:0000256" key="1">
    <source>
        <dbReference type="ARBA" id="ARBA00004413"/>
    </source>
</evidence>
<keyword evidence="5" id="KW-1003">Cell membrane</keyword>
<evidence type="ECO:0000256" key="7">
    <source>
        <dbReference type="ARBA" id="ARBA00022795"/>
    </source>
</evidence>
<dbReference type="GO" id="GO:0005525">
    <property type="term" value="F:GTP binding"/>
    <property type="evidence" value="ECO:0007669"/>
    <property type="project" value="UniProtKB-UniRule"/>
</dbReference>
<keyword evidence="4" id="KW-0813">Transport</keyword>
<organism evidence="17 18">
    <name type="scientific">Handelsmanbacteria sp. (strain RIFCSPLOWO2_12_FULL_64_10)</name>
    <dbReference type="NCBI Taxonomy" id="1817868"/>
    <lineage>
        <taxon>Bacteria</taxon>
        <taxon>Candidatus Handelsmaniibacteriota</taxon>
    </lineage>
</organism>
<evidence type="ECO:0000256" key="12">
    <source>
        <dbReference type="ARBA" id="ARBA00025337"/>
    </source>
</evidence>
<gene>
    <name evidence="17" type="ORF">A3F84_01710</name>
</gene>
<feature type="domain" description="AAA+ ATPase" evidence="15">
    <location>
        <begin position="215"/>
        <end position="362"/>
    </location>
</feature>
<feature type="compositionally biased region" description="Basic and acidic residues" evidence="14">
    <location>
        <begin position="87"/>
        <end position="99"/>
    </location>
</feature>
<name>A0A1F6D2F9_HANXR</name>
<comment type="similarity">
    <text evidence="2">Belongs to the GTP-binding SRP family.</text>
</comment>
<evidence type="ECO:0000256" key="8">
    <source>
        <dbReference type="ARBA" id="ARBA00022927"/>
    </source>
</evidence>
<feature type="region of interest" description="Disordered" evidence="14">
    <location>
        <begin position="53"/>
        <end position="120"/>
    </location>
</feature>
<sequence length="407" mass="43676">MKIKKYIADSMPEALQKVKDDLGPRAVLLNTRQLKKDGALGLLSKRKVEITAALDDAPPPAQKAPAQAAAASTPAQPPARPPARQTSSEDLRPAERPTDPRSPTPDPRREGPGETAWADRLSKEIRDLKESLRTLTQAQNHRAGRLPLPGELRGLSRRLEHAGFEEAVISSAVERLLVEPGPGGFEDREKLERQAARLLTHALPPPAATAVKEGLRTVAAFVGASGVGKTTAAAKIAAEFALRSQARVCLVAADVERVGGLDQMRALAGMIGVPLEVVYTPEEMSKVIRGRRDVDLILIDTAGIGPREQDKLKALQEILREAAPNETHLILSAATSAPQMADTAEAFQAIGVNRLLFTKLDETTRLGGVLTMASRSNLPLSYLTDGRSVPGDIRPADLMELALLTIK</sequence>
<evidence type="ECO:0000256" key="14">
    <source>
        <dbReference type="SAM" id="MobiDB-lite"/>
    </source>
</evidence>
<dbReference type="InterPro" id="IPR027417">
    <property type="entry name" value="P-loop_NTPase"/>
</dbReference>
<dbReference type="SUPFAM" id="SSF52540">
    <property type="entry name" value="P-loop containing nucleoside triphosphate hydrolases"/>
    <property type="match status" value="1"/>
</dbReference>
<feature type="domain" description="SRP54-type proteins GTP-binding" evidence="16">
    <location>
        <begin position="216"/>
        <end position="405"/>
    </location>
</feature>
<keyword evidence="6" id="KW-0547">Nucleotide-binding</keyword>
<keyword evidence="9" id="KW-0342">GTP-binding</keyword>
<dbReference type="SMART" id="SM00382">
    <property type="entry name" value="AAA"/>
    <property type="match status" value="1"/>
</dbReference>
<reference evidence="17 18" key="1">
    <citation type="journal article" date="2016" name="Nat. Commun.">
        <title>Thousands of microbial genomes shed light on interconnected biogeochemical processes in an aquifer system.</title>
        <authorList>
            <person name="Anantharaman K."/>
            <person name="Brown C.T."/>
            <person name="Hug L.A."/>
            <person name="Sharon I."/>
            <person name="Castelle C.J."/>
            <person name="Probst A.J."/>
            <person name="Thomas B.C."/>
            <person name="Singh A."/>
            <person name="Wilkins M.J."/>
            <person name="Karaoz U."/>
            <person name="Brodie E.L."/>
            <person name="Williams K.H."/>
            <person name="Hubbard S.S."/>
            <person name="Banfield J.F."/>
        </authorList>
    </citation>
    <scope>NUCLEOTIDE SEQUENCE [LARGE SCALE GENOMIC DNA]</scope>
    <source>
        <strain evidence="18">RIFCSPLOWO2_12_FULL_64_10</strain>
    </source>
</reference>